<organism evidence="1 2">
    <name type="scientific">Streptomyces citrinus</name>
    <dbReference type="NCBI Taxonomy" id="3118173"/>
    <lineage>
        <taxon>Bacteria</taxon>
        <taxon>Bacillati</taxon>
        <taxon>Actinomycetota</taxon>
        <taxon>Actinomycetes</taxon>
        <taxon>Kitasatosporales</taxon>
        <taxon>Streptomycetaceae</taxon>
        <taxon>Streptomyces</taxon>
    </lineage>
</organism>
<accession>A0ACD5ALG8</accession>
<sequence length="408" mass="43905">MDNTADTADTPVPPPDAPVADATAEERHASWTELFFDLVVVAGIGMLAHLLHDVGSATDVYVYVVLYLAFWTAWADFVMYGNVAGERVRTTSMLAAMVLLAVMVAAVPEVRDAHGAAFALAYVGLRLLGDRMWRRGQVVVDWPLVQLGFGTVPWMVSVFVDAPWRYALWGLGIAVDLTVMFAVSGTRILKGARDRMEHIRRTTPERAAGMEVSALRTDPAHLAERLGLYVIIVLGEGLIQVIDEASEAEWDLTLGGVTAGAFALLVAIWVLSVRYGYAAVPHLSPTRLPVRIAMALHCFSTGALAVLATGLGAAVAHVHGELPAHVRWLLCGALAFYFALVSLTAALLVGVRWLLSSALQCTLAPLVLGAVGGGLGAVALVWVLAGIAYWQVLWVLRPMPSRRRSRAR</sequence>
<protein>
    <submittedName>
        <fullName evidence="1">Low temperature requirement protein A</fullName>
    </submittedName>
</protein>
<reference evidence="1" key="1">
    <citation type="journal article" date="2025" name="Int. J. Syst. Evol. Microbiol.">
        <title>Streptomyces citrinus sp. nov., with yellow diffusible pigment.</title>
        <authorList>
            <person name="He Y."/>
            <person name="Yang E."/>
            <person name="Xu J."/>
            <person name="Sun Y."/>
            <person name="Sun L."/>
        </authorList>
    </citation>
    <scope>NUCLEOTIDE SEQUENCE</scope>
    <source>
        <strain evidence="1">Q6</strain>
    </source>
</reference>
<proteinExistence type="predicted"/>
<gene>
    <name evidence="1" type="ORF">V2W30_35030</name>
</gene>
<name>A0ACD5ALG8_9ACTN</name>
<keyword evidence="2" id="KW-1185">Reference proteome</keyword>
<dbReference type="Proteomes" id="UP001432251">
    <property type="component" value="Chromosome"/>
</dbReference>
<evidence type="ECO:0000313" key="2">
    <source>
        <dbReference type="Proteomes" id="UP001432251"/>
    </source>
</evidence>
<evidence type="ECO:0000313" key="1">
    <source>
        <dbReference type="EMBL" id="WWQ68032.1"/>
    </source>
</evidence>
<dbReference type="EMBL" id="CP146022">
    <property type="protein sequence ID" value="WWQ68032.1"/>
    <property type="molecule type" value="Genomic_DNA"/>
</dbReference>